<dbReference type="Gene3D" id="3.40.50.2000">
    <property type="entry name" value="Glycogen Phosphorylase B"/>
    <property type="match status" value="1"/>
</dbReference>
<evidence type="ECO:0008006" key="4">
    <source>
        <dbReference type="Google" id="ProtNLM"/>
    </source>
</evidence>
<dbReference type="Proteomes" id="UP000249720">
    <property type="component" value="Unassembled WGS sequence"/>
</dbReference>
<organism evidence="2 3">
    <name type="scientific">Hydrotalea sandarakina</name>
    <dbReference type="NCBI Taxonomy" id="1004304"/>
    <lineage>
        <taxon>Bacteria</taxon>
        <taxon>Pseudomonadati</taxon>
        <taxon>Bacteroidota</taxon>
        <taxon>Chitinophagia</taxon>
        <taxon>Chitinophagales</taxon>
        <taxon>Chitinophagaceae</taxon>
        <taxon>Hydrotalea</taxon>
    </lineage>
</organism>
<evidence type="ECO:0000256" key="1">
    <source>
        <dbReference type="SAM" id="Phobius"/>
    </source>
</evidence>
<dbReference type="EMBL" id="QKZV01000005">
    <property type="protein sequence ID" value="PZX62265.1"/>
    <property type="molecule type" value="Genomic_DNA"/>
</dbReference>
<comment type="caution">
    <text evidence="2">The sequence shown here is derived from an EMBL/GenBank/DDBJ whole genome shotgun (WGS) entry which is preliminary data.</text>
</comment>
<keyword evidence="1" id="KW-0472">Membrane</keyword>
<reference evidence="2 3" key="1">
    <citation type="submission" date="2018-06" db="EMBL/GenBank/DDBJ databases">
        <title>Genomic Encyclopedia of Archaeal and Bacterial Type Strains, Phase II (KMG-II): from individual species to whole genera.</title>
        <authorList>
            <person name="Goeker M."/>
        </authorList>
    </citation>
    <scope>NUCLEOTIDE SEQUENCE [LARGE SCALE GENOMIC DNA]</scope>
    <source>
        <strain evidence="2 3">DSM 23241</strain>
    </source>
</reference>
<sequence>MQKRILIVTDFSPNENGFAGPQTTYHFVKLLEKNFECKLLVHQLNFKLLGINEDWVANKDFQLFEYFIDVNWNNRFYKILNFFKKLFNPRFFHFSNKNKAFIVGFEPEIIIGIPNSPFLYKALINLKSQIPYAKLFCYIMDDYKLYDDFLVKNVIQKSFNKIEGWISISENMASLFQTKFKNLKNKSYTVLQNPVPLDRMLTKKTWSFGKKSINIVYAGSVYPNHLDGLLQMIDSINDSDHNVFLDIYTKEEFRHHFQKFESSKVCYKGSIAYRELTTILHHYDFGLVTETFTAEFAHFARSSIQTKINDYLLAGCMIIAFGPTYGACVQYILQNRLGLVLTNNQKGSILDFLDSLPTKQEYIDQLREVQENWIIRVKESENLLIQLLNK</sequence>
<name>A0A2W7SHB5_9BACT</name>
<accession>A0A2W7SHB5</accession>
<protein>
    <recommendedName>
        <fullName evidence="4">Glycosyltransferase involved in cell wall biosynthesis</fullName>
    </recommendedName>
</protein>
<proteinExistence type="predicted"/>
<evidence type="ECO:0000313" key="2">
    <source>
        <dbReference type="EMBL" id="PZX62265.1"/>
    </source>
</evidence>
<dbReference type="OrthoDB" id="1100717at2"/>
<dbReference type="SUPFAM" id="SSF53756">
    <property type="entry name" value="UDP-Glycosyltransferase/glycogen phosphorylase"/>
    <property type="match status" value="1"/>
</dbReference>
<keyword evidence="3" id="KW-1185">Reference proteome</keyword>
<evidence type="ECO:0000313" key="3">
    <source>
        <dbReference type="Proteomes" id="UP000249720"/>
    </source>
</evidence>
<dbReference type="AlphaFoldDB" id="A0A2W7SHB5"/>
<keyword evidence="1" id="KW-0812">Transmembrane</keyword>
<gene>
    <name evidence="2" type="ORF">LX80_01747</name>
</gene>
<dbReference type="RefSeq" id="WP_111295351.1">
    <property type="nucleotide sequence ID" value="NZ_QKZV01000005.1"/>
</dbReference>
<feature type="transmembrane region" description="Helical" evidence="1">
    <location>
        <begin position="311"/>
        <end position="333"/>
    </location>
</feature>
<keyword evidence="1" id="KW-1133">Transmembrane helix</keyword>